<sequence>MVLDEGVLEYLRKKIRDIMNEQADHIATGGASDWADYRYNIGLIEGLAKAERELLDLQERLEKQD</sequence>
<reference evidence="1" key="1">
    <citation type="submission" date="2020-05" db="EMBL/GenBank/DDBJ databases">
        <authorList>
            <person name="Chiriac C."/>
            <person name="Salcher M."/>
            <person name="Ghai R."/>
            <person name="Kavagutti S V."/>
        </authorList>
    </citation>
    <scope>NUCLEOTIDE SEQUENCE</scope>
</reference>
<evidence type="ECO:0000313" key="4">
    <source>
        <dbReference type="EMBL" id="CAB4211646.1"/>
    </source>
</evidence>
<proteinExistence type="predicted"/>
<evidence type="ECO:0000313" key="3">
    <source>
        <dbReference type="EMBL" id="CAB4195670.1"/>
    </source>
</evidence>
<accession>A0A6J5PCA9</accession>
<evidence type="ECO:0000313" key="2">
    <source>
        <dbReference type="EMBL" id="CAB4181698.1"/>
    </source>
</evidence>
<dbReference type="EMBL" id="LR796842">
    <property type="protein sequence ID" value="CAB4169519.1"/>
    <property type="molecule type" value="Genomic_DNA"/>
</dbReference>
<name>A0A6J5PCA9_9CAUD</name>
<dbReference type="EMBL" id="LR797017">
    <property type="protein sequence ID" value="CAB4181698.1"/>
    <property type="molecule type" value="Genomic_DNA"/>
</dbReference>
<organism evidence="1">
    <name type="scientific">uncultured Caudovirales phage</name>
    <dbReference type="NCBI Taxonomy" id="2100421"/>
    <lineage>
        <taxon>Viruses</taxon>
        <taxon>Duplodnaviria</taxon>
        <taxon>Heunggongvirae</taxon>
        <taxon>Uroviricota</taxon>
        <taxon>Caudoviricetes</taxon>
        <taxon>Peduoviridae</taxon>
        <taxon>Maltschvirus</taxon>
        <taxon>Maltschvirus maltsch</taxon>
    </lineage>
</organism>
<dbReference type="EMBL" id="LR797245">
    <property type="protein sequence ID" value="CAB4195670.1"/>
    <property type="molecule type" value="Genomic_DNA"/>
</dbReference>
<dbReference type="EMBL" id="LR797379">
    <property type="protein sequence ID" value="CAB4211646.1"/>
    <property type="molecule type" value="Genomic_DNA"/>
</dbReference>
<gene>
    <name evidence="2" type="ORF">UFOVP1070_58</name>
    <name evidence="3" type="ORF">UFOVP1302_26</name>
    <name evidence="4" type="ORF">UFOVP1416_6</name>
    <name evidence="1" type="ORF">UFOVP895_29</name>
</gene>
<evidence type="ECO:0000313" key="1">
    <source>
        <dbReference type="EMBL" id="CAB4169519.1"/>
    </source>
</evidence>
<protein>
    <submittedName>
        <fullName evidence="1">Uncharacterized protein</fullName>
    </submittedName>
</protein>